<comment type="caution">
    <text evidence="4">The sequence shown here is derived from an EMBL/GenBank/DDBJ whole genome shotgun (WGS) entry which is preliminary data.</text>
</comment>
<dbReference type="GO" id="GO:0045087">
    <property type="term" value="P:innate immune response"/>
    <property type="evidence" value="ECO:0007669"/>
    <property type="project" value="TreeGrafter"/>
</dbReference>
<dbReference type="SUPFAM" id="SSF53300">
    <property type="entry name" value="vWA-like"/>
    <property type="match status" value="1"/>
</dbReference>
<feature type="chain" id="PRO_5013687294" description="VWFA domain-containing protein" evidence="1">
    <location>
        <begin position="23"/>
        <end position="385"/>
    </location>
</feature>
<dbReference type="InterPro" id="IPR016186">
    <property type="entry name" value="C-type_lectin-like/link_sf"/>
</dbReference>
<dbReference type="InterPro" id="IPR016187">
    <property type="entry name" value="CTDL_fold"/>
</dbReference>
<reference evidence="5" key="1">
    <citation type="submission" date="2017-10" db="EMBL/GenBank/DDBJ databases">
        <title>Rapid genome shrinkage in a self-fertile nematode reveals novel sperm competition proteins.</title>
        <authorList>
            <person name="Yin D."/>
            <person name="Schwarz E.M."/>
            <person name="Thomas C.G."/>
            <person name="Felde R.L."/>
            <person name="Korf I.F."/>
            <person name="Cutter A.D."/>
            <person name="Schartner C.M."/>
            <person name="Ralston E.J."/>
            <person name="Meyer B.J."/>
            <person name="Haag E.S."/>
        </authorList>
    </citation>
    <scope>NUCLEOTIDE SEQUENCE [LARGE SCALE GENOMIC DNA]</scope>
    <source>
        <strain evidence="5">JU1422</strain>
    </source>
</reference>
<dbReference type="PROSITE" id="PS50234">
    <property type="entry name" value="VWFA"/>
    <property type="match status" value="1"/>
</dbReference>
<dbReference type="PANTHER" id="PTHR31024:SF6">
    <property type="entry name" value="VWFA DOMAIN-CONTAINING PROTEIN"/>
    <property type="match status" value="1"/>
</dbReference>
<dbReference type="AlphaFoldDB" id="A0A2G5VQW2"/>
<proteinExistence type="predicted"/>
<dbReference type="InterPro" id="IPR002035">
    <property type="entry name" value="VWF_A"/>
</dbReference>
<dbReference type="PROSITE" id="PS50041">
    <property type="entry name" value="C_TYPE_LECTIN_2"/>
    <property type="match status" value="1"/>
</dbReference>
<keyword evidence="5" id="KW-1185">Reference proteome</keyword>
<dbReference type="Pfam" id="PF00092">
    <property type="entry name" value="VWA"/>
    <property type="match status" value="1"/>
</dbReference>
<organism evidence="4 5">
    <name type="scientific">Caenorhabditis nigoni</name>
    <dbReference type="NCBI Taxonomy" id="1611254"/>
    <lineage>
        <taxon>Eukaryota</taxon>
        <taxon>Metazoa</taxon>
        <taxon>Ecdysozoa</taxon>
        <taxon>Nematoda</taxon>
        <taxon>Chromadorea</taxon>
        <taxon>Rhabditida</taxon>
        <taxon>Rhabditina</taxon>
        <taxon>Rhabditomorpha</taxon>
        <taxon>Rhabditoidea</taxon>
        <taxon>Rhabditidae</taxon>
        <taxon>Peloderinae</taxon>
        <taxon>Caenorhabditis</taxon>
    </lineage>
</organism>
<accession>A0A2G5VQW2</accession>
<dbReference type="Gene3D" id="3.40.50.410">
    <property type="entry name" value="von Willebrand factor, type A domain"/>
    <property type="match status" value="1"/>
</dbReference>
<evidence type="ECO:0008006" key="6">
    <source>
        <dbReference type="Google" id="ProtNLM"/>
    </source>
</evidence>
<dbReference type="EMBL" id="PDUG01000001">
    <property type="protein sequence ID" value="PIC54152.1"/>
    <property type="molecule type" value="Genomic_DNA"/>
</dbReference>
<dbReference type="OrthoDB" id="5829213at2759"/>
<sequence>MTSSKIMNNLPLILIGVYSILATFPVERKCGSNMENLWLDVVLVVDNSEGMTNDGLAAISSKLASIFSPAQIGTNPSNSKTTRIGMVTYNSNATVDAHLNHNWSKNDGMLDFYPMMSKISEDSTSFVKYGLQAAQDLLLSESYGSDRSHYKKMIIVCASTYKGTGKDDPVPVAIGVKARGIKILTIAYDQGNNKNVEELARISSPGLSFKQDASIKQIQEALLEVNCFCPSTKWHQYRTPYQSYGTCIQPVNLPSTWTAANNSCHYLWNNSYLASEFTPEKSQFIIEIVKTTDKMDDAYHIGLLRIDGEWYWDQPCGRVSVGNYENWAYNFPSQSEDLSVGMAFKAIGDPLKWKNVEPLWQTSGYVCETAACDTDNYCDASFGDY</sequence>
<evidence type="ECO:0000313" key="5">
    <source>
        <dbReference type="Proteomes" id="UP000230233"/>
    </source>
</evidence>
<dbReference type="PANTHER" id="PTHR31024">
    <property type="entry name" value="C-TYPE LECTIN"/>
    <property type="match status" value="1"/>
</dbReference>
<dbReference type="Proteomes" id="UP000230233">
    <property type="component" value="Chromosome I"/>
</dbReference>
<evidence type="ECO:0000313" key="4">
    <source>
        <dbReference type="EMBL" id="PIC54152.1"/>
    </source>
</evidence>
<feature type="signal peptide" evidence="1">
    <location>
        <begin position="1"/>
        <end position="22"/>
    </location>
</feature>
<dbReference type="InterPro" id="IPR001304">
    <property type="entry name" value="C-type_lectin-like"/>
</dbReference>
<dbReference type="CDD" id="cd00037">
    <property type="entry name" value="CLECT"/>
    <property type="match status" value="1"/>
</dbReference>
<dbReference type="SUPFAM" id="SSF56436">
    <property type="entry name" value="C-type lectin-like"/>
    <property type="match status" value="1"/>
</dbReference>
<feature type="domain" description="C-type lectin" evidence="2">
    <location>
        <begin position="243"/>
        <end position="355"/>
    </location>
</feature>
<evidence type="ECO:0000256" key="1">
    <source>
        <dbReference type="SAM" id="SignalP"/>
    </source>
</evidence>
<evidence type="ECO:0000259" key="3">
    <source>
        <dbReference type="PROSITE" id="PS50234"/>
    </source>
</evidence>
<feature type="domain" description="VWFA" evidence="3">
    <location>
        <begin position="40"/>
        <end position="225"/>
    </location>
</feature>
<dbReference type="InterPro" id="IPR036465">
    <property type="entry name" value="vWFA_dom_sf"/>
</dbReference>
<protein>
    <recommendedName>
        <fullName evidence="6">VWFA domain-containing protein</fullName>
    </recommendedName>
</protein>
<dbReference type="SMART" id="SM00034">
    <property type="entry name" value="CLECT"/>
    <property type="match status" value="1"/>
</dbReference>
<dbReference type="SMART" id="SM00327">
    <property type="entry name" value="VWA"/>
    <property type="match status" value="1"/>
</dbReference>
<gene>
    <name evidence="4" type="primary">Cnig_chr_I.g3525</name>
    <name evidence="4" type="ORF">B9Z55_003525</name>
</gene>
<dbReference type="Gene3D" id="3.10.100.10">
    <property type="entry name" value="Mannose-Binding Protein A, subunit A"/>
    <property type="match status" value="1"/>
</dbReference>
<name>A0A2G5VQW2_9PELO</name>
<evidence type="ECO:0000259" key="2">
    <source>
        <dbReference type="PROSITE" id="PS50041"/>
    </source>
</evidence>
<keyword evidence="1" id="KW-0732">Signal</keyword>